<dbReference type="CDD" id="cd12797">
    <property type="entry name" value="M23_peptidase"/>
    <property type="match status" value="1"/>
</dbReference>
<dbReference type="AlphaFoldDB" id="A0A0A5GCA1"/>
<gene>
    <name evidence="4" type="ORF">N781_07705</name>
</gene>
<dbReference type="InterPro" id="IPR050570">
    <property type="entry name" value="Cell_wall_metabolism_enzyme"/>
</dbReference>
<comment type="caution">
    <text evidence="4">The sequence shown here is derived from an EMBL/GenBank/DDBJ whole genome shotgun (WGS) entry which is preliminary data.</text>
</comment>
<keyword evidence="5" id="KW-1185">Reference proteome</keyword>
<dbReference type="Proteomes" id="UP000030528">
    <property type="component" value="Unassembled WGS sequence"/>
</dbReference>
<dbReference type="SUPFAM" id="SSF51261">
    <property type="entry name" value="Duplicated hybrid motif"/>
    <property type="match status" value="1"/>
</dbReference>
<feature type="chain" id="PRO_5002010677" evidence="2">
    <location>
        <begin position="22"/>
        <end position="326"/>
    </location>
</feature>
<organism evidence="4 5">
    <name type="scientific">Pontibacillus halophilus JSM 076056 = DSM 19796</name>
    <dbReference type="NCBI Taxonomy" id="1385510"/>
    <lineage>
        <taxon>Bacteria</taxon>
        <taxon>Bacillati</taxon>
        <taxon>Bacillota</taxon>
        <taxon>Bacilli</taxon>
        <taxon>Bacillales</taxon>
        <taxon>Bacillaceae</taxon>
        <taxon>Pontibacillus</taxon>
    </lineage>
</organism>
<dbReference type="eggNOG" id="COG0739">
    <property type="taxonomic scope" value="Bacteria"/>
</dbReference>
<evidence type="ECO:0000313" key="5">
    <source>
        <dbReference type="Proteomes" id="UP000030528"/>
    </source>
</evidence>
<dbReference type="STRING" id="1385510.GCA_000425205_03125"/>
<evidence type="ECO:0000256" key="1">
    <source>
        <dbReference type="ARBA" id="ARBA00022729"/>
    </source>
</evidence>
<dbReference type="EMBL" id="AVPE01000021">
    <property type="protein sequence ID" value="KGX89639.1"/>
    <property type="molecule type" value="Genomic_DNA"/>
</dbReference>
<accession>A0A0A5GCA1</accession>
<evidence type="ECO:0000313" key="4">
    <source>
        <dbReference type="EMBL" id="KGX89639.1"/>
    </source>
</evidence>
<feature type="domain" description="M23ase beta-sheet core" evidence="3">
    <location>
        <begin position="202"/>
        <end position="300"/>
    </location>
</feature>
<dbReference type="Pfam" id="PF01551">
    <property type="entry name" value="Peptidase_M23"/>
    <property type="match status" value="1"/>
</dbReference>
<name>A0A0A5GCA1_9BACI</name>
<sequence length="326" mass="37049">MLRFLLIMTCALFIVPYTAMAAEDSTEKNEYEERMSLYKSIQSVTHVPWTFLAAVDQYEKHIHKEHASNQFISITIPIERWAGPTNPSSHHAQEEDTISIFNGLGKDGDGDGIADQTNDLDILYTMASYLSGYGTTDQDLKIAVWNYYQRDLSVQAISNNAKVFETFQTVELTEHRFPVPLSYNYSYRSTWGDARGFGGRRIHEGTDIFANYGVPVRATAYGVVEMKGWNRYGGWRIGIRDTSNTYHYFAHLNGFEKGVKPGQVVKPGDVVGYVGATGYGPPGTSGKFPPHLHYGMYRDNGHSEWSYDPYPHLRAWERETRKLLQK</sequence>
<dbReference type="Gene3D" id="2.70.70.10">
    <property type="entry name" value="Glucose Permease (Domain IIA)"/>
    <property type="match status" value="1"/>
</dbReference>
<evidence type="ECO:0000256" key="2">
    <source>
        <dbReference type="SAM" id="SignalP"/>
    </source>
</evidence>
<dbReference type="GO" id="GO:0004222">
    <property type="term" value="F:metalloendopeptidase activity"/>
    <property type="evidence" value="ECO:0007669"/>
    <property type="project" value="TreeGrafter"/>
</dbReference>
<keyword evidence="1 2" id="KW-0732">Signal</keyword>
<reference evidence="4 5" key="1">
    <citation type="submission" date="2013-08" db="EMBL/GenBank/DDBJ databases">
        <authorList>
            <person name="Huang J."/>
            <person name="Wang G."/>
        </authorList>
    </citation>
    <scope>NUCLEOTIDE SEQUENCE [LARGE SCALE GENOMIC DNA]</scope>
    <source>
        <strain evidence="4 5">JSM 076056</strain>
    </source>
</reference>
<dbReference type="PANTHER" id="PTHR21666">
    <property type="entry name" value="PEPTIDASE-RELATED"/>
    <property type="match status" value="1"/>
</dbReference>
<dbReference type="InterPro" id="IPR011055">
    <property type="entry name" value="Dup_hybrid_motif"/>
</dbReference>
<proteinExistence type="predicted"/>
<dbReference type="PANTHER" id="PTHR21666:SF289">
    <property type="entry name" value="L-ALA--D-GLU ENDOPEPTIDASE"/>
    <property type="match status" value="1"/>
</dbReference>
<protein>
    <submittedName>
        <fullName evidence="4">Peptidase M23</fullName>
    </submittedName>
</protein>
<evidence type="ECO:0000259" key="3">
    <source>
        <dbReference type="Pfam" id="PF01551"/>
    </source>
</evidence>
<feature type="signal peptide" evidence="2">
    <location>
        <begin position="1"/>
        <end position="21"/>
    </location>
</feature>
<dbReference type="InterPro" id="IPR016047">
    <property type="entry name" value="M23ase_b-sheet_dom"/>
</dbReference>